<keyword evidence="16" id="KW-1185">Reference proteome</keyword>
<organism evidence="15 16">
    <name type="scientific">Sphaceloma murrayae</name>
    <dbReference type="NCBI Taxonomy" id="2082308"/>
    <lineage>
        <taxon>Eukaryota</taxon>
        <taxon>Fungi</taxon>
        <taxon>Dikarya</taxon>
        <taxon>Ascomycota</taxon>
        <taxon>Pezizomycotina</taxon>
        <taxon>Dothideomycetes</taxon>
        <taxon>Dothideomycetidae</taxon>
        <taxon>Myriangiales</taxon>
        <taxon>Elsinoaceae</taxon>
        <taxon>Sphaceloma</taxon>
    </lineage>
</organism>
<dbReference type="Proteomes" id="UP000243797">
    <property type="component" value="Unassembled WGS sequence"/>
</dbReference>
<keyword evidence="11 14" id="KW-0472">Membrane</keyword>
<evidence type="ECO:0000256" key="6">
    <source>
        <dbReference type="ARBA" id="ARBA00022692"/>
    </source>
</evidence>
<keyword evidence="5" id="KW-0679">Respiratory chain</keyword>
<comment type="subcellular location">
    <subcellularLocation>
        <location evidence="1">Mitochondrion inner membrane</location>
        <topology evidence="1">Single-pass membrane protein</topology>
    </subcellularLocation>
</comment>
<dbReference type="OrthoDB" id="15108at2759"/>
<dbReference type="EMBL" id="NKHZ01000080">
    <property type="protein sequence ID" value="PNS15182.1"/>
    <property type="molecule type" value="Genomic_DNA"/>
</dbReference>
<comment type="caution">
    <text evidence="15">The sequence shown here is derived from an EMBL/GenBank/DDBJ whole genome shotgun (WGS) entry which is preliminary data.</text>
</comment>
<keyword evidence="8" id="KW-0249">Electron transport</keyword>
<keyword evidence="10" id="KW-0496">Mitochondrion</keyword>
<evidence type="ECO:0000256" key="7">
    <source>
        <dbReference type="ARBA" id="ARBA00022792"/>
    </source>
</evidence>
<keyword evidence="7" id="KW-0999">Mitochondrion inner membrane</keyword>
<accession>A0A2K1QJV5</accession>
<evidence type="ECO:0000256" key="5">
    <source>
        <dbReference type="ARBA" id="ARBA00022660"/>
    </source>
</evidence>
<dbReference type="GO" id="GO:0005743">
    <property type="term" value="C:mitochondrial inner membrane"/>
    <property type="evidence" value="ECO:0007669"/>
    <property type="project" value="UniProtKB-SubCell"/>
</dbReference>
<dbReference type="Pfam" id="PF07225">
    <property type="entry name" value="NDUF_B4"/>
    <property type="match status" value="1"/>
</dbReference>
<evidence type="ECO:0000256" key="2">
    <source>
        <dbReference type="ARBA" id="ARBA00007260"/>
    </source>
</evidence>
<proteinExistence type="inferred from homology"/>
<evidence type="ECO:0000256" key="10">
    <source>
        <dbReference type="ARBA" id="ARBA00023128"/>
    </source>
</evidence>
<evidence type="ECO:0000256" key="11">
    <source>
        <dbReference type="ARBA" id="ARBA00023136"/>
    </source>
</evidence>
<dbReference type="STRING" id="2082308.A0A2K1QJV5"/>
<evidence type="ECO:0000256" key="9">
    <source>
        <dbReference type="ARBA" id="ARBA00022989"/>
    </source>
</evidence>
<keyword evidence="6 14" id="KW-0812">Transmembrane</keyword>
<name>A0A2K1QJV5_9PEZI</name>
<keyword evidence="4" id="KW-0813">Transport</keyword>
<feature type="transmembrane region" description="Helical" evidence="14">
    <location>
        <begin position="35"/>
        <end position="54"/>
    </location>
</feature>
<sequence length="119" mass="13607">MAGHNKPTLATDPALARYAEMYVQRHQYFRWTRKTALLTVLYMGVIPGALYYVARSTEVSHHPLHEANMAGGSAAIWHMQAMCWMDMEDYGHLDQFGLMALQGKYELRGKLRGDAIKEF</sequence>
<comment type="similarity">
    <text evidence="2">Belongs to the complex I NDUFB4 subunit family.</text>
</comment>
<keyword evidence="9 14" id="KW-1133">Transmembrane helix</keyword>
<dbReference type="InParanoid" id="A0A2K1QJV5"/>
<gene>
    <name evidence="15" type="ORF">CAC42_8183</name>
</gene>
<evidence type="ECO:0000313" key="15">
    <source>
        <dbReference type="EMBL" id="PNS15182.1"/>
    </source>
</evidence>
<evidence type="ECO:0000256" key="8">
    <source>
        <dbReference type="ARBA" id="ARBA00022982"/>
    </source>
</evidence>
<dbReference type="PANTHER" id="PTHR39476">
    <property type="entry name" value="NADH:UBIQUINONE OXIDOREDUCTASE 6.6KD SUBUNIT"/>
    <property type="match status" value="1"/>
</dbReference>
<protein>
    <recommendedName>
        <fullName evidence="3">NADH dehydrogenase [ubiquinone] 1 beta subcomplex subunit 4</fullName>
    </recommendedName>
    <alternativeName>
        <fullName evidence="12">Complex I-B15</fullName>
    </alternativeName>
    <alternativeName>
        <fullName evidence="13">NADH-ubiquinone oxidoreductase B15 subunit</fullName>
    </alternativeName>
</protein>
<evidence type="ECO:0000256" key="3">
    <source>
        <dbReference type="ARBA" id="ARBA00018681"/>
    </source>
</evidence>
<evidence type="ECO:0000256" key="12">
    <source>
        <dbReference type="ARBA" id="ARBA00030212"/>
    </source>
</evidence>
<evidence type="ECO:0000313" key="16">
    <source>
        <dbReference type="Proteomes" id="UP000243797"/>
    </source>
</evidence>
<evidence type="ECO:0000256" key="13">
    <source>
        <dbReference type="ARBA" id="ARBA00030987"/>
    </source>
</evidence>
<evidence type="ECO:0000256" key="14">
    <source>
        <dbReference type="SAM" id="Phobius"/>
    </source>
</evidence>
<dbReference type="PANTHER" id="PTHR39476:SF1">
    <property type="entry name" value="NADH DEHYDROGENASE [UBIQUINONE] 1 BETA SUBCOMPLEX SUBUNIT 4"/>
    <property type="match status" value="1"/>
</dbReference>
<evidence type="ECO:0000256" key="4">
    <source>
        <dbReference type="ARBA" id="ARBA00022448"/>
    </source>
</evidence>
<reference evidence="15 16" key="1">
    <citation type="submission" date="2017-06" db="EMBL/GenBank/DDBJ databases">
        <title>Draft genome sequence of a variant of Elsinoe murrayae.</title>
        <authorList>
            <person name="Cheng Q."/>
        </authorList>
    </citation>
    <scope>NUCLEOTIDE SEQUENCE [LARGE SCALE GENOMIC DNA]</scope>
    <source>
        <strain evidence="15 16">CQ-2017a</strain>
    </source>
</reference>
<evidence type="ECO:0000256" key="1">
    <source>
        <dbReference type="ARBA" id="ARBA00004434"/>
    </source>
</evidence>
<dbReference type="AlphaFoldDB" id="A0A2K1QJV5"/>
<dbReference type="InterPro" id="IPR009866">
    <property type="entry name" value="NADH_UbQ_OxRdtase_NDUFB4_su"/>
</dbReference>